<proteinExistence type="predicted"/>
<organism evidence="1 2">
    <name type="scientific">Meloidogyne enterolobii</name>
    <name type="common">Root-knot nematode worm</name>
    <name type="synonym">Meloidogyne mayaguensis</name>
    <dbReference type="NCBI Taxonomy" id="390850"/>
    <lineage>
        <taxon>Eukaryota</taxon>
        <taxon>Metazoa</taxon>
        <taxon>Ecdysozoa</taxon>
        <taxon>Nematoda</taxon>
        <taxon>Chromadorea</taxon>
        <taxon>Rhabditida</taxon>
        <taxon>Tylenchina</taxon>
        <taxon>Tylenchomorpha</taxon>
        <taxon>Tylenchoidea</taxon>
        <taxon>Meloidogynidae</taxon>
        <taxon>Meloidogyninae</taxon>
        <taxon>Meloidogyne</taxon>
    </lineage>
</organism>
<evidence type="ECO:0000313" key="1">
    <source>
        <dbReference type="EMBL" id="CAK5106681.1"/>
    </source>
</evidence>
<name>A0ACB1AV66_MELEN</name>
<accession>A0ACB1AV66</accession>
<comment type="caution">
    <text evidence="1">The sequence shown here is derived from an EMBL/GenBank/DDBJ whole genome shotgun (WGS) entry which is preliminary data.</text>
</comment>
<evidence type="ECO:0000313" key="2">
    <source>
        <dbReference type="Proteomes" id="UP001497535"/>
    </source>
</evidence>
<gene>
    <name evidence="1" type="ORF">MENTE1834_LOCUS43526</name>
</gene>
<sequence>MYFSNRFQMLCSDSHQNAAEFWEMFDAALYDWLRAKYDCKVSIPSVFEKVYAENRTK</sequence>
<keyword evidence="2" id="KW-1185">Reference proteome</keyword>
<protein>
    <submittedName>
        <fullName evidence="1">Uncharacterized protein</fullName>
    </submittedName>
</protein>
<reference evidence="1" key="1">
    <citation type="submission" date="2023-11" db="EMBL/GenBank/DDBJ databases">
        <authorList>
            <person name="Poullet M."/>
        </authorList>
    </citation>
    <scope>NUCLEOTIDE SEQUENCE</scope>
    <source>
        <strain evidence="1">E1834</strain>
    </source>
</reference>
<dbReference type="Proteomes" id="UP001497535">
    <property type="component" value="Unassembled WGS sequence"/>
</dbReference>
<dbReference type="EMBL" id="CAVMJV010000122">
    <property type="protein sequence ID" value="CAK5106681.1"/>
    <property type="molecule type" value="Genomic_DNA"/>
</dbReference>